<evidence type="ECO:0000313" key="2">
    <source>
        <dbReference type="Proteomes" id="UP001320876"/>
    </source>
</evidence>
<gene>
    <name evidence="1" type="ORF">OKA05_24160</name>
</gene>
<dbReference type="RefSeq" id="WP_264489781.1">
    <property type="nucleotide sequence ID" value="NZ_JAPDDT010000016.1"/>
</dbReference>
<reference evidence="1 2" key="1">
    <citation type="submission" date="2022-10" db="EMBL/GenBank/DDBJ databases">
        <title>Luteolibacter arcticus strain CCTCC AB 2014275, whole genome shotgun sequencing project.</title>
        <authorList>
            <person name="Zhao G."/>
            <person name="Shen L."/>
        </authorList>
    </citation>
    <scope>NUCLEOTIDE SEQUENCE [LARGE SCALE GENOMIC DNA]</scope>
    <source>
        <strain evidence="1 2">CCTCC AB 2014275</strain>
    </source>
</reference>
<proteinExistence type="predicted"/>
<organism evidence="1 2">
    <name type="scientific">Luteolibacter arcticus</name>
    <dbReference type="NCBI Taxonomy" id="1581411"/>
    <lineage>
        <taxon>Bacteria</taxon>
        <taxon>Pseudomonadati</taxon>
        <taxon>Verrucomicrobiota</taxon>
        <taxon>Verrucomicrobiia</taxon>
        <taxon>Verrucomicrobiales</taxon>
        <taxon>Verrucomicrobiaceae</taxon>
        <taxon>Luteolibacter</taxon>
    </lineage>
</organism>
<dbReference type="Proteomes" id="UP001320876">
    <property type="component" value="Unassembled WGS sequence"/>
</dbReference>
<accession>A0ABT3GQC0</accession>
<dbReference type="EMBL" id="JAPDDT010000016">
    <property type="protein sequence ID" value="MCW1925674.1"/>
    <property type="molecule type" value="Genomic_DNA"/>
</dbReference>
<protein>
    <submittedName>
        <fullName evidence="1">Uncharacterized protein</fullName>
    </submittedName>
</protein>
<sequence>MTGGYKYGRGDLFAIALPKRGWGVGQVLGIEKKCLNSVAVSISSQLLEDELGEIEPITKANCISLFLTFPRDLASGRWKILKRSRVKTPLLWYPHWRNLRFNSGVGATVADERTVEEFVAAFHGQAEWGNLKRFLVSQ</sequence>
<evidence type="ECO:0000313" key="1">
    <source>
        <dbReference type="EMBL" id="MCW1925674.1"/>
    </source>
</evidence>
<name>A0ABT3GQC0_9BACT</name>
<keyword evidence="2" id="KW-1185">Reference proteome</keyword>
<comment type="caution">
    <text evidence="1">The sequence shown here is derived from an EMBL/GenBank/DDBJ whole genome shotgun (WGS) entry which is preliminary data.</text>
</comment>